<evidence type="ECO:0000256" key="3">
    <source>
        <dbReference type="ARBA" id="ARBA00022630"/>
    </source>
</evidence>
<dbReference type="PANTHER" id="PTHR43884:SF20">
    <property type="entry name" value="ACYL-COA DEHYDROGENASE FADE28"/>
    <property type="match status" value="1"/>
</dbReference>
<accession>A0ABZ0PCK2</accession>
<evidence type="ECO:0000259" key="6">
    <source>
        <dbReference type="Pfam" id="PF00441"/>
    </source>
</evidence>
<feature type="domain" description="Acyl-CoA dehydrogenase/oxidase C-terminal" evidence="6">
    <location>
        <begin position="176"/>
        <end position="291"/>
    </location>
</feature>
<keyword evidence="4" id="KW-0274">FAD</keyword>
<dbReference type="RefSeq" id="WP_318647273.1">
    <property type="nucleotide sequence ID" value="NZ_CP137852.1"/>
</dbReference>
<comment type="cofactor">
    <cofactor evidence="1">
        <name>FAD</name>
        <dbReference type="ChEBI" id="CHEBI:57692"/>
    </cofactor>
</comment>
<dbReference type="InterPro" id="IPR009100">
    <property type="entry name" value="AcylCoA_DH/oxidase_NM_dom_sf"/>
</dbReference>
<dbReference type="Pfam" id="PF00441">
    <property type="entry name" value="Acyl-CoA_dh_1"/>
    <property type="match status" value="1"/>
</dbReference>
<evidence type="ECO:0000256" key="2">
    <source>
        <dbReference type="ARBA" id="ARBA00009347"/>
    </source>
</evidence>
<dbReference type="SUPFAM" id="SSF47203">
    <property type="entry name" value="Acyl-CoA dehydrogenase C-terminal domain-like"/>
    <property type="match status" value="1"/>
</dbReference>
<evidence type="ECO:0000313" key="9">
    <source>
        <dbReference type="Proteomes" id="UP001305521"/>
    </source>
</evidence>
<dbReference type="InterPro" id="IPR036250">
    <property type="entry name" value="AcylCo_DH-like_C"/>
</dbReference>
<evidence type="ECO:0000256" key="4">
    <source>
        <dbReference type="ARBA" id="ARBA00022827"/>
    </source>
</evidence>
<feature type="domain" description="Acyl-CoA dehydrogenase/oxidase N-terminal" evidence="7">
    <location>
        <begin position="6"/>
        <end position="97"/>
    </location>
</feature>
<name>A0ABZ0PCK2_9PROT</name>
<reference evidence="8 9" key="1">
    <citation type="submission" date="2023-11" db="EMBL/GenBank/DDBJ databases">
        <title>Arctic aerobic anoxygenic photoheterotroph Sediminicoccus rosea KRV36 adapts its photosynthesis to long days of polar summer.</title>
        <authorList>
            <person name="Tomasch J."/>
            <person name="Kopejtka K."/>
            <person name="Bily T."/>
            <person name="Gardiner A.T."/>
            <person name="Gardian Z."/>
            <person name="Shivaramu S."/>
            <person name="Koblizek M."/>
            <person name="Engelhardt F."/>
            <person name="Kaftan D."/>
        </authorList>
    </citation>
    <scope>NUCLEOTIDE SEQUENCE [LARGE SCALE GENOMIC DNA]</scope>
    <source>
        <strain evidence="8 9">R-30</strain>
    </source>
</reference>
<evidence type="ECO:0000256" key="1">
    <source>
        <dbReference type="ARBA" id="ARBA00001974"/>
    </source>
</evidence>
<dbReference type="SUPFAM" id="SSF56645">
    <property type="entry name" value="Acyl-CoA dehydrogenase NM domain-like"/>
    <property type="match status" value="1"/>
</dbReference>
<dbReference type="InterPro" id="IPR013786">
    <property type="entry name" value="AcylCoA_DH/ox_N"/>
</dbReference>
<comment type="similarity">
    <text evidence="2">Belongs to the acyl-CoA dehydrogenase family.</text>
</comment>
<keyword evidence="3" id="KW-0285">Flavoprotein</keyword>
<organism evidence="8 9">
    <name type="scientific">Sediminicoccus rosea</name>
    <dbReference type="NCBI Taxonomy" id="1225128"/>
    <lineage>
        <taxon>Bacteria</taxon>
        <taxon>Pseudomonadati</taxon>
        <taxon>Pseudomonadota</taxon>
        <taxon>Alphaproteobacteria</taxon>
        <taxon>Acetobacterales</taxon>
        <taxon>Roseomonadaceae</taxon>
        <taxon>Sediminicoccus</taxon>
    </lineage>
</organism>
<dbReference type="InterPro" id="IPR009075">
    <property type="entry name" value="AcylCo_DH/oxidase_C"/>
</dbReference>
<proteinExistence type="inferred from homology"/>
<evidence type="ECO:0000256" key="5">
    <source>
        <dbReference type="ARBA" id="ARBA00023002"/>
    </source>
</evidence>
<dbReference type="Gene3D" id="1.20.140.10">
    <property type="entry name" value="Butyryl-CoA Dehydrogenase, subunit A, domain 3"/>
    <property type="match status" value="1"/>
</dbReference>
<dbReference type="PANTHER" id="PTHR43884">
    <property type="entry name" value="ACYL-COA DEHYDROGENASE"/>
    <property type="match status" value="1"/>
</dbReference>
<dbReference type="InterPro" id="IPR037069">
    <property type="entry name" value="AcylCoA_DH/ox_N_sf"/>
</dbReference>
<evidence type="ECO:0000259" key="7">
    <source>
        <dbReference type="Pfam" id="PF02771"/>
    </source>
</evidence>
<dbReference type="EMBL" id="CP137852">
    <property type="protein sequence ID" value="WPB83296.1"/>
    <property type="molecule type" value="Genomic_DNA"/>
</dbReference>
<sequence>MSEMRDIILEQVERLLADQAGVALLRRVEAGEWPAGLWAEMVELGLPLALVPEAASGVGLGWGDAAAVWQVLGRFGAPAPLAEAMLANALLAAAGLEPQIGFISLGTRATPFGRFALHVVTEEGPGRIALRPRDSYFPSGNLAREPRDMVEPGAALLEGLLPNGWGTRATRLGLALVRAAQISGAARQALTLAVDWANTRVQFGRAIGKFQAVQQSLAMVAGDVAALDVAVASAARAVDAHGLDGAAFEIGCAKIIAGETAESVAAKVHQVFAAIGITEDHELHHLTRRLWAWRDEAGSAVTWSSEIGRAVLARGGANLWPDITARDAAGAQA</sequence>
<gene>
    <name evidence="8" type="ORF">R9Z33_14400</name>
</gene>
<dbReference type="Proteomes" id="UP001305521">
    <property type="component" value="Chromosome"/>
</dbReference>
<dbReference type="Pfam" id="PF02771">
    <property type="entry name" value="Acyl-CoA_dh_N"/>
    <property type="match status" value="1"/>
</dbReference>
<protein>
    <submittedName>
        <fullName evidence="8">Acyl-CoA dehydrogenase family protein</fullName>
    </submittedName>
</protein>
<keyword evidence="5" id="KW-0560">Oxidoreductase</keyword>
<evidence type="ECO:0000313" key="8">
    <source>
        <dbReference type="EMBL" id="WPB83296.1"/>
    </source>
</evidence>
<keyword evidence="9" id="KW-1185">Reference proteome</keyword>
<dbReference type="Gene3D" id="1.10.540.10">
    <property type="entry name" value="Acyl-CoA dehydrogenase/oxidase, N-terminal domain"/>
    <property type="match status" value="1"/>
</dbReference>